<evidence type="ECO:0000259" key="13">
    <source>
        <dbReference type="PROSITE" id="PS51198"/>
    </source>
</evidence>
<comment type="catalytic activity">
    <reaction evidence="10 11">
        <text>ATP + H2O = ADP + phosphate + H(+)</text>
        <dbReference type="Rhea" id="RHEA:13065"/>
        <dbReference type="ChEBI" id="CHEBI:15377"/>
        <dbReference type="ChEBI" id="CHEBI:15378"/>
        <dbReference type="ChEBI" id="CHEBI:30616"/>
        <dbReference type="ChEBI" id="CHEBI:43474"/>
        <dbReference type="ChEBI" id="CHEBI:456216"/>
        <dbReference type="EC" id="5.6.2.4"/>
    </reaction>
</comment>
<evidence type="ECO:0000256" key="12">
    <source>
        <dbReference type="PROSITE-ProRule" id="PRU00560"/>
    </source>
</evidence>
<comment type="function">
    <text evidence="11">Rep helicase is a single-stranded DNA-dependent ATPase involved in DNA replication; it can initiate unwinding at a nick in the DNA. It binds to the single-stranded DNA and acts in a progressive fashion along the DNA in the 3' to 5' direction.</text>
</comment>
<feature type="domain" description="UvrD-like helicase C-terminal" evidence="14">
    <location>
        <begin position="278"/>
        <end position="555"/>
    </location>
</feature>
<keyword evidence="16" id="KW-1185">Reference proteome</keyword>
<dbReference type="EMBL" id="CP091511">
    <property type="protein sequence ID" value="UOO89210.1"/>
    <property type="molecule type" value="Genomic_DNA"/>
</dbReference>
<dbReference type="InterPro" id="IPR000212">
    <property type="entry name" value="DNA_helicase_UvrD/REP"/>
</dbReference>
<comment type="subunit">
    <text evidence="11">Homodimer.</text>
</comment>
<dbReference type="RefSeq" id="WP_058356912.1">
    <property type="nucleotide sequence ID" value="NZ_CABKVG010000010.1"/>
</dbReference>
<dbReference type="HAMAP" id="MF_01920">
    <property type="entry name" value="Helicase_Rep"/>
    <property type="match status" value="1"/>
</dbReference>
<evidence type="ECO:0000256" key="3">
    <source>
        <dbReference type="ARBA" id="ARBA00022741"/>
    </source>
</evidence>
<dbReference type="EC" id="5.6.2.4" evidence="11"/>
<dbReference type="Proteomes" id="UP000832011">
    <property type="component" value="Chromosome"/>
</dbReference>
<reference evidence="15 16" key="1">
    <citation type="journal article" date="2022" name="Res Sq">
        <title>Evolution of multicellular longitudinally dividing oral cavity symbionts (Neisseriaceae).</title>
        <authorList>
            <person name="Nyongesa S."/>
            <person name="Weber P."/>
            <person name="Bernet E."/>
            <person name="Pullido F."/>
            <person name="Nieckarz M."/>
            <person name="Delaby M."/>
            <person name="Nieves C."/>
            <person name="Viehboeck T."/>
            <person name="Krause N."/>
            <person name="Rivera-Millot A."/>
            <person name="Nakamura A."/>
            <person name="Vischer N."/>
            <person name="VanNieuwenhze M."/>
            <person name="Brun Y."/>
            <person name="Cava F."/>
            <person name="Bulgheresi S."/>
            <person name="Veyrier F."/>
        </authorList>
    </citation>
    <scope>NUCLEOTIDE SEQUENCE [LARGE SCALE GENOMIC DNA]</scope>
    <source>
        <strain evidence="15 16">SN4</strain>
    </source>
</reference>
<evidence type="ECO:0000313" key="16">
    <source>
        <dbReference type="Proteomes" id="UP000832011"/>
    </source>
</evidence>
<dbReference type="InterPro" id="IPR027417">
    <property type="entry name" value="P-loop_NTPase"/>
</dbReference>
<dbReference type="CDD" id="cd17932">
    <property type="entry name" value="DEXQc_UvrD"/>
    <property type="match status" value="1"/>
</dbReference>
<keyword evidence="7 11" id="KW-0238">DNA-binding</keyword>
<dbReference type="SUPFAM" id="SSF52540">
    <property type="entry name" value="P-loop containing nucleoside triphosphate hydrolases"/>
    <property type="match status" value="1"/>
</dbReference>
<gene>
    <name evidence="11" type="primary">rep</name>
    <name evidence="15" type="ORF">LVJ82_17470</name>
</gene>
<evidence type="ECO:0000256" key="8">
    <source>
        <dbReference type="ARBA" id="ARBA00023235"/>
    </source>
</evidence>
<proteinExistence type="inferred from homology"/>
<evidence type="ECO:0000256" key="7">
    <source>
        <dbReference type="ARBA" id="ARBA00023125"/>
    </source>
</evidence>
<dbReference type="Gene3D" id="3.40.50.300">
    <property type="entry name" value="P-loop containing nucleotide triphosphate hydrolases"/>
    <property type="match status" value="2"/>
</dbReference>
<dbReference type="PANTHER" id="PTHR11070:SF64">
    <property type="entry name" value="ATP-DEPENDENT DNA HELICASE REP"/>
    <property type="match status" value="1"/>
</dbReference>
<evidence type="ECO:0000256" key="9">
    <source>
        <dbReference type="ARBA" id="ARBA00034617"/>
    </source>
</evidence>
<comment type="similarity">
    <text evidence="1 11">Belongs to the helicase family. UvrD subfamily.</text>
</comment>
<dbReference type="InterPro" id="IPR013986">
    <property type="entry name" value="DExx_box_DNA_helicase_dom_sf"/>
</dbReference>
<dbReference type="PROSITE" id="PS51198">
    <property type="entry name" value="UVRD_HELICASE_ATP_BIND"/>
    <property type="match status" value="1"/>
</dbReference>
<dbReference type="InterPro" id="IPR005752">
    <property type="entry name" value="Helicase_Rep"/>
</dbReference>
<evidence type="ECO:0000259" key="14">
    <source>
        <dbReference type="PROSITE" id="PS51217"/>
    </source>
</evidence>
<evidence type="ECO:0000256" key="4">
    <source>
        <dbReference type="ARBA" id="ARBA00022801"/>
    </source>
</evidence>
<organism evidence="15 16">
    <name type="scientific">Vitreoscilla massiliensis</name>
    <dbReference type="NCBI Taxonomy" id="1689272"/>
    <lineage>
        <taxon>Bacteria</taxon>
        <taxon>Pseudomonadati</taxon>
        <taxon>Pseudomonadota</taxon>
        <taxon>Betaproteobacteria</taxon>
        <taxon>Neisseriales</taxon>
        <taxon>Neisseriaceae</taxon>
        <taxon>Vitreoscilla</taxon>
    </lineage>
</organism>
<keyword evidence="5 11" id="KW-0347">Helicase</keyword>
<sequence>MLLNRQQKQAIEYLDGPLLVLAGAGSGKTRVITEKIAYLVNKAGYPPQQIAAITFTNKAAKEMQERIAGLLSAQQCKLLNVSTFHSLGMRMLREEANEVGLKKKFSIFDAGDSGKILHEIIGSSGKDALFRAQQRISLWKNALLSPEQALDGAENEWEKQMALVYASYQDTLLAYQAVDFDDLIRLPTLLLQQNAEIRYKWQMRLRYLLVDECQDTNECQYALMKLLIGADGKFTAVGDDDQSIYAWRGANMENLRLLQQDYPNLEVIKLEQNYRSSARILRIANQVISHNPKLFEKKLWSEYGLGDVVQVLACKNEEHEADTVANRILFAKNSHPKIKLSDFAILYRGNHQAKWLEEALRSARIPYKMSGGQSFFDRAEIKDVLAYIRVLNNPDDDPAFIRAITTPKRGIGESTLNRLNEFARDHNLSLYQAAQDTGALSTLATKAKQDLQVFMLQVAQWQSDAACKPAGEFLNALLDSIKFEAHLLLHEEGKSGEIKWRNVMDLQRWIANKGEKDGKNILEIGQTIALITLLEGKEQEEVDAVNMMTLHASKGLEFPYVYLIGCEEGVFPHGDSVEEGNLDEERRLMYVGITRAKQNLTLTHCVKRKKMGQWQFMTPSRFIDEMPQEDIEILGRKDSAPIVSKAEGKSRLSSMMDMLKDKK</sequence>
<dbReference type="InterPro" id="IPR014017">
    <property type="entry name" value="DNA_helicase_UvrD-like_C"/>
</dbReference>
<evidence type="ECO:0000313" key="15">
    <source>
        <dbReference type="EMBL" id="UOO89210.1"/>
    </source>
</evidence>
<comment type="catalytic activity">
    <reaction evidence="9 11">
        <text>Couples ATP hydrolysis with the unwinding of duplex DNA by translocating in the 3'-5' direction.</text>
        <dbReference type="EC" id="5.6.2.4"/>
    </reaction>
</comment>
<keyword evidence="6 11" id="KW-0067">ATP-binding</keyword>
<dbReference type="Pfam" id="PF00580">
    <property type="entry name" value="UvrD-helicase"/>
    <property type="match status" value="1"/>
</dbReference>
<feature type="domain" description="UvrD-like helicase ATP-binding" evidence="13">
    <location>
        <begin position="1"/>
        <end position="277"/>
    </location>
</feature>
<dbReference type="CDD" id="cd18807">
    <property type="entry name" value="SF1_C_UvrD"/>
    <property type="match status" value="1"/>
</dbReference>
<evidence type="ECO:0000256" key="10">
    <source>
        <dbReference type="ARBA" id="ARBA00048988"/>
    </source>
</evidence>
<feature type="binding site" evidence="12">
    <location>
        <begin position="22"/>
        <end position="29"/>
    </location>
    <ligand>
        <name>ATP</name>
        <dbReference type="ChEBI" id="CHEBI:30616"/>
    </ligand>
</feature>
<protein>
    <recommendedName>
        <fullName evidence="11">ATP-dependent DNA helicase Rep</fullName>
        <ecNumber evidence="11">5.6.2.4</ecNumber>
    </recommendedName>
    <alternativeName>
        <fullName evidence="11">DNA 3'-5' helicase Rep</fullName>
    </alternativeName>
</protein>
<keyword evidence="8 11" id="KW-0413">Isomerase</keyword>
<name>A0ABY4E1H9_9NEIS</name>
<evidence type="ECO:0000256" key="1">
    <source>
        <dbReference type="ARBA" id="ARBA00009922"/>
    </source>
</evidence>
<keyword evidence="3 11" id="KW-0547">Nucleotide-binding</keyword>
<dbReference type="PANTHER" id="PTHR11070">
    <property type="entry name" value="UVRD / RECB / PCRA DNA HELICASE FAMILY MEMBER"/>
    <property type="match status" value="1"/>
</dbReference>
<dbReference type="InterPro" id="IPR014016">
    <property type="entry name" value="UvrD-like_ATP-bd"/>
</dbReference>
<dbReference type="Gene3D" id="1.10.10.160">
    <property type="match status" value="1"/>
</dbReference>
<dbReference type="PROSITE" id="PS51217">
    <property type="entry name" value="UVRD_HELICASE_CTER"/>
    <property type="match status" value="1"/>
</dbReference>
<feature type="binding site" evidence="11">
    <location>
        <position position="275"/>
    </location>
    <ligand>
        <name>ATP</name>
        <dbReference type="ChEBI" id="CHEBI:30616"/>
    </ligand>
</feature>
<keyword evidence="2 11" id="KW-0235">DNA replication</keyword>
<dbReference type="Gene3D" id="1.10.486.10">
    <property type="entry name" value="PCRA, domain 4"/>
    <property type="match status" value="1"/>
</dbReference>
<keyword evidence="4 11" id="KW-0378">Hydrolase</keyword>
<evidence type="ECO:0000256" key="11">
    <source>
        <dbReference type="HAMAP-Rule" id="MF_01920"/>
    </source>
</evidence>
<evidence type="ECO:0000256" key="2">
    <source>
        <dbReference type="ARBA" id="ARBA00022705"/>
    </source>
</evidence>
<dbReference type="Pfam" id="PF13361">
    <property type="entry name" value="UvrD_C"/>
    <property type="match status" value="1"/>
</dbReference>
<evidence type="ECO:0000256" key="5">
    <source>
        <dbReference type="ARBA" id="ARBA00022806"/>
    </source>
</evidence>
<accession>A0ABY4E1H9</accession>
<evidence type="ECO:0000256" key="6">
    <source>
        <dbReference type="ARBA" id="ARBA00022840"/>
    </source>
</evidence>